<evidence type="ECO:0008006" key="4">
    <source>
        <dbReference type="Google" id="ProtNLM"/>
    </source>
</evidence>
<feature type="signal peptide" evidence="1">
    <location>
        <begin position="1"/>
        <end position="20"/>
    </location>
</feature>
<sequence>MTKIPIIYCAAFTLSVIGLAGCAADNEALDRDNGPITSVNYENHADNVNYTNYQDIVNDRSGVINRRDLIRDERPYNQPNMEGTRPIAYERRVENEMSPLTNISVNNALAARIANRVEEINTVNDANVVVSHNRVLIEIDSAQNTEEIKPKIYNMIRDMVGNRDITIVTDELGR</sequence>
<reference evidence="2 3" key="1">
    <citation type="submission" date="2018-07" db="EMBL/GenBank/DDBJ databases">
        <title>Lottiidibacillus patelloidae gen. nov., sp. nov., isolated from the intestinal tract of a marine limpet and the reclassification of B. taeanensis BH030017T, B. algicola KMM 3737T and B. hwajinpoensis SW-72T as genus Lottiidibacillus.</title>
        <authorList>
            <person name="Liu R."/>
            <person name="Huang Z."/>
        </authorList>
    </citation>
    <scope>NUCLEOTIDE SEQUENCE [LARGE SCALE GENOMIC DNA]</scope>
    <source>
        <strain evidence="2 3">BH030017</strain>
    </source>
</reference>
<evidence type="ECO:0000313" key="3">
    <source>
        <dbReference type="Proteomes" id="UP000253314"/>
    </source>
</evidence>
<keyword evidence="3" id="KW-1185">Reference proteome</keyword>
<dbReference type="EMBL" id="QOCW01000003">
    <property type="protein sequence ID" value="RBW70734.1"/>
    <property type="molecule type" value="Genomic_DNA"/>
</dbReference>
<name>A0A366Y2X0_9BACI</name>
<feature type="chain" id="PRO_5039215917" description="Sporulation protein" evidence="1">
    <location>
        <begin position="21"/>
        <end position="174"/>
    </location>
</feature>
<comment type="caution">
    <text evidence="2">The sequence shown here is derived from an EMBL/GenBank/DDBJ whole genome shotgun (WGS) entry which is preliminary data.</text>
</comment>
<keyword evidence="1" id="KW-0732">Signal</keyword>
<accession>A0A366Y2X0</accession>
<organism evidence="2 3">
    <name type="scientific">Bacillus taeanensis</name>
    <dbReference type="NCBI Taxonomy" id="273032"/>
    <lineage>
        <taxon>Bacteria</taxon>
        <taxon>Bacillati</taxon>
        <taxon>Bacillota</taxon>
        <taxon>Bacilli</taxon>
        <taxon>Bacillales</taxon>
        <taxon>Bacillaceae</taxon>
        <taxon>Bacillus</taxon>
    </lineage>
</organism>
<evidence type="ECO:0000256" key="1">
    <source>
        <dbReference type="SAM" id="SignalP"/>
    </source>
</evidence>
<dbReference type="Pfam" id="PF09580">
    <property type="entry name" value="Spore_YhcN_YlaJ"/>
    <property type="match status" value="1"/>
</dbReference>
<protein>
    <recommendedName>
        <fullName evidence="4">Sporulation protein</fullName>
    </recommendedName>
</protein>
<gene>
    <name evidence="2" type="ORF">DS031_04420</name>
</gene>
<dbReference type="PROSITE" id="PS51257">
    <property type="entry name" value="PROKAR_LIPOPROTEIN"/>
    <property type="match status" value="1"/>
</dbReference>
<proteinExistence type="predicted"/>
<dbReference type="AlphaFoldDB" id="A0A366Y2X0"/>
<evidence type="ECO:0000313" key="2">
    <source>
        <dbReference type="EMBL" id="RBW70734.1"/>
    </source>
</evidence>
<dbReference type="InterPro" id="IPR019076">
    <property type="entry name" value="Spore_lipoprot_YhcN/YlaJ-like"/>
</dbReference>
<dbReference type="Proteomes" id="UP000253314">
    <property type="component" value="Unassembled WGS sequence"/>
</dbReference>
<dbReference type="RefSeq" id="WP_113804729.1">
    <property type="nucleotide sequence ID" value="NZ_QOCW01000003.1"/>
</dbReference>